<dbReference type="InterPro" id="IPR019800">
    <property type="entry name" value="Glyco_hydro_3_AS"/>
</dbReference>
<evidence type="ECO:0000256" key="3">
    <source>
        <dbReference type="ARBA" id="ARBA00023277"/>
    </source>
</evidence>
<feature type="domain" description="Fibronectin type III-like" evidence="5">
    <location>
        <begin position="587"/>
        <end position="657"/>
    </location>
</feature>
<dbReference type="Pfam" id="PF14310">
    <property type="entry name" value="Fn3-like"/>
    <property type="match status" value="1"/>
</dbReference>
<dbReference type="EMBL" id="BAABZQ010000001">
    <property type="protein sequence ID" value="GAA6500717.1"/>
    <property type="molecule type" value="Genomic_DNA"/>
</dbReference>
<dbReference type="GO" id="GO:0016787">
    <property type="term" value="F:hydrolase activity"/>
    <property type="evidence" value="ECO:0007669"/>
    <property type="project" value="UniProtKB-KW"/>
</dbReference>
<dbReference type="Proteomes" id="UP001600941">
    <property type="component" value="Unassembled WGS sequence"/>
</dbReference>
<dbReference type="Pfam" id="PF00933">
    <property type="entry name" value="Glyco_hydro_3"/>
    <property type="match status" value="1"/>
</dbReference>
<dbReference type="SUPFAM" id="SSF51445">
    <property type="entry name" value="(Trans)glycosidases"/>
    <property type="match status" value="1"/>
</dbReference>
<accession>A0ABQ0BW03</accession>
<sequence>MRQENIKRIVSEMTIEEKASLCSGADNWRTPAIEKLGIPSVMMSDGPHGLRKECKTDGSIVDESGTIKAVCFPAACATANSFDPKLLRKMGECLGEECQAEDVQILLGPGINIKRNPLCGRNFEYFSEDPCVAGELGTAFVEGVQSKGVGTSLKHFFANNQEYRRMDESSEIDERTKRELYLPAFEKVVKRAQPSTIMASYNRIDGTYSTENHRNLEEILRGEWGFEGVVVSDWGATHDRVKAVAGGTEITMPGAKDTDHKIVEAVQNGELAEDVLDRVCERVLTMVYHLHEQKRGGTINQEADHRLARQIAAESMVVLKNEGRLLPIPREKKIAFIGAFAKDPRYQGSGSSFVNNYRVTNAYDVALEEGISAADLLYAPGYDRFSGDTTDELITEAVDTAKQADVAVIFAGLPEKMESEGYDRSHMKMPQGHCRLIEEITRVQEHTVVVLYNGSAIELPWAEHVPAILEGYLSGEAVGEATIDVLFGSVNPSGHLAESFPVKLQDNPSYLFFPGEGEKVVYNERMFVGYRYYESKDMKVRFPFGHGLSYTTFVFSNMKLEKSRLQGGENLTLYVDVENAGNRDGKALVQIYVAPPKKELQRPVRELRTFRKVEVKAGEKVTVQMELTSRDFALWSEKSGRWVIEDGIYKIQVGISAHEIVLEEELQVESGSMKDMPHIIPMSPISDILVFEKGQAYWEAHVPEFIQGALRMGLLPEEVGAMLMDNPGQINQIPGLNNLFVQPLIMLTHFCESITEEEITRLCRELNEET</sequence>
<protein>
    <submittedName>
        <fullName evidence="6">Glycoside hydrolase family 3 C-terminal domain-containing protein</fullName>
    </submittedName>
</protein>
<evidence type="ECO:0000256" key="2">
    <source>
        <dbReference type="ARBA" id="ARBA00022801"/>
    </source>
</evidence>
<dbReference type="PANTHER" id="PTHR42715:SF10">
    <property type="entry name" value="BETA-GLUCOSIDASE"/>
    <property type="match status" value="1"/>
</dbReference>
<dbReference type="InterPro" id="IPR026891">
    <property type="entry name" value="Fn3-like"/>
</dbReference>
<keyword evidence="3" id="KW-0119">Carbohydrate metabolism</keyword>
<evidence type="ECO:0000256" key="4">
    <source>
        <dbReference type="RuleBase" id="RU361161"/>
    </source>
</evidence>
<comment type="similarity">
    <text evidence="1 4">Belongs to the glycosyl hydrolase 3 family.</text>
</comment>
<dbReference type="Gene3D" id="2.60.40.10">
    <property type="entry name" value="Immunoglobulins"/>
    <property type="match status" value="1"/>
</dbReference>
<dbReference type="InterPro" id="IPR013783">
    <property type="entry name" value="Ig-like_fold"/>
</dbReference>
<name>A0ABQ0BW03_9FIRM</name>
<dbReference type="RefSeq" id="WP_227210132.1">
    <property type="nucleotide sequence ID" value="NZ_BAABZQ010000001.1"/>
</dbReference>
<evidence type="ECO:0000259" key="5">
    <source>
        <dbReference type="SMART" id="SM01217"/>
    </source>
</evidence>
<comment type="caution">
    <text evidence="6">The sequence shown here is derived from an EMBL/GenBank/DDBJ whole genome shotgun (WGS) entry which is preliminary data.</text>
</comment>
<keyword evidence="4" id="KW-0326">Glycosidase</keyword>
<organism evidence="6 7">
    <name type="scientific">Blautia parvula</name>
    <dbReference type="NCBI Taxonomy" id="2877527"/>
    <lineage>
        <taxon>Bacteria</taxon>
        <taxon>Bacillati</taxon>
        <taxon>Bacillota</taxon>
        <taxon>Clostridia</taxon>
        <taxon>Lachnospirales</taxon>
        <taxon>Lachnospiraceae</taxon>
        <taxon>Blautia</taxon>
    </lineage>
</organism>
<dbReference type="SUPFAM" id="SSF52279">
    <property type="entry name" value="Beta-D-glucan exohydrolase, C-terminal domain"/>
    <property type="match status" value="1"/>
</dbReference>
<dbReference type="PROSITE" id="PS00775">
    <property type="entry name" value="GLYCOSYL_HYDROL_F3"/>
    <property type="match status" value="1"/>
</dbReference>
<dbReference type="InterPro" id="IPR017853">
    <property type="entry name" value="GH"/>
</dbReference>
<dbReference type="PANTHER" id="PTHR42715">
    <property type="entry name" value="BETA-GLUCOSIDASE"/>
    <property type="match status" value="1"/>
</dbReference>
<dbReference type="Gene3D" id="3.40.50.1700">
    <property type="entry name" value="Glycoside hydrolase family 3 C-terminal domain"/>
    <property type="match status" value="1"/>
</dbReference>
<keyword evidence="7" id="KW-1185">Reference proteome</keyword>
<evidence type="ECO:0000313" key="7">
    <source>
        <dbReference type="Proteomes" id="UP001600941"/>
    </source>
</evidence>
<evidence type="ECO:0000313" key="6">
    <source>
        <dbReference type="EMBL" id="GAA6500717.1"/>
    </source>
</evidence>
<gene>
    <name evidence="6" type="ORF">K340107D12_35330</name>
</gene>
<dbReference type="InterPro" id="IPR036962">
    <property type="entry name" value="Glyco_hydro_3_N_sf"/>
</dbReference>
<dbReference type="SMART" id="SM01217">
    <property type="entry name" value="Fn3_like"/>
    <property type="match status" value="1"/>
</dbReference>
<dbReference type="InterPro" id="IPR002772">
    <property type="entry name" value="Glyco_hydro_3_C"/>
</dbReference>
<dbReference type="Gene3D" id="3.20.20.300">
    <property type="entry name" value="Glycoside hydrolase, family 3, N-terminal domain"/>
    <property type="match status" value="1"/>
</dbReference>
<reference evidence="6 7" key="1">
    <citation type="submission" date="2024-04" db="EMBL/GenBank/DDBJ databases">
        <title>Defined microbial consortia suppress multidrug-resistant proinflammatory Enterobacteriaceae via ecological control.</title>
        <authorList>
            <person name="Furuichi M."/>
            <person name="Kawaguchi T."/>
            <person name="Pust M."/>
            <person name="Yasuma K."/>
            <person name="Plichta D."/>
            <person name="Hasegawa N."/>
            <person name="Ohya T."/>
            <person name="Bhattarai S."/>
            <person name="Sasajima S."/>
            <person name="Aoto Y."/>
            <person name="Tuganbaev T."/>
            <person name="Yaginuma M."/>
            <person name="Ueda M."/>
            <person name="Okahashi N."/>
            <person name="Amafuji K."/>
            <person name="Kiridooshi Y."/>
            <person name="Sugita K."/>
            <person name="Strazar M."/>
            <person name="Skelly A."/>
            <person name="Suda W."/>
            <person name="Hattori M."/>
            <person name="Nakamoto N."/>
            <person name="Caballero S."/>
            <person name="Norman J."/>
            <person name="Olle B."/>
            <person name="Tanoue T."/>
            <person name="Arita M."/>
            <person name="Bucci V."/>
            <person name="Atarashi K."/>
            <person name="Xavier R."/>
            <person name="Honda K."/>
        </authorList>
    </citation>
    <scope>NUCLEOTIDE SEQUENCE [LARGE SCALE GENOMIC DNA]</scope>
    <source>
        <strain evidence="7">k34-0107-D12</strain>
    </source>
</reference>
<dbReference type="Pfam" id="PF01915">
    <property type="entry name" value="Glyco_hydro_3_C"/>
    <property type="match status" value="1"/>
</dbReference>
<keyword evidence="2 4" id="KW-0378">Hydrolase</keyword>
<dbReference type="InterPro" id="IPR001764">
    <property type="entry name" value="Glyco_hydro_3_N"/>
</dbReference>
<dbReference type="PRINTS" id="PR00133">
    <property type="entry name" value="GLHYDRLASE3"/>
</dbReference>
<evidence type="ECO:0000256" key="1">
    <source>
        <dbReference type="ARBA" id="ARBA00005336"/>
    </source>
</evidence>
<dbReference type="InterPro" id="IPR050288">
    <property type="entry name" value="Cellulose_deg_GH3"/>
</dbReference>
<proteinExistence type="inferred from homology"/>
<dbReference type="InterPro" id="IPR036881">
    <property type="entry name" value="Glyco_hydro_3_C_sf"/>
</dbReference>